<proteinExistence type="predicted"/>
<dbReference type="OrthoDB" id="8871915at2759"/>
<evidence type="ECO:0000313" key="3">
    <source>
        <dbReference type="Proteomes" id="UP001152622"/>
    </source>
</evidence>
<name>A0A9Q1EPY1_SYNKA</name>
<gene>
    <name evidence="2" type="ORF">SKAU_G00326540</name>
</gene>
<evidence type="ECO:0000313" key="2">
    <source>
        <dbReference type="EMBL" id="KAJ8342726.1"/>
    </source>
</evidence>
<evidence type="ECO:0008006" key="4">
    <source>
        <dbReference type="Google" id="ProtNLM"/>
    </source>
</evidence>
<dbReference type="Proteomes" id="UP001152622">
    <property type="component" value="Chromosome 14"/>
</dbReference>
<protein>
    <recommendedName>
        <fullName evidence="4">SGNH hydrolase-type esterase domain-containing protein</fullName>
    </recommendedName>
</protein>
<dbReference type="Gene3D" id="3.40.50.12700">
    <property type="match status" value="1"/>
</dbReference>
<sequence>MAAPTRCPWCDALTKKILDLEKVISTLRQIKNDEELLDTLFAASQLEATQLRPRCPPAEPMDETSRKPSEPAMTIAEEDLPRGGLTSTAASPRERPPRSPLHPSTPRKITWERPRRRVSPPHQAPLEAVILGTSMVRHLAKHTENYCFPSACVSDIAAVAPGILRNYPTSETVVVHCGSNDIAREQSEQLEVDFKNLINILLETGHQTVISGPLPSPSFGEIAFSRIQQLHIFLKGYCNMLSIPFIDNFGSFWKRKYLFARDGRHLNRGDAELLDYNIGMTLESQRAMSH</sequence>
<reference evidence="2" key="1">
    <citation type="journal article" date="2023" name="Science">
        <title>Genome structures resolve the early diversification of teleost fishes.</title>
        <authorList>
            <person name="Parey E."/>
            <person name="Louis A."/>
            <person name="Montfort J."/>
            <person name="Bouchez O."/>
            <person name="Roques C."/>
            <person name="Iampietro C."/>
            <person name="Lluch J."/>
            <person name="Castinel A."/>
            <person name="Donnadieu C."/>
            <person name="Desvignes T."/>
            <person name="Floi Bucao C."/>
            <person name="Jouanno E."/>
            <person name="Wen M."/>
            <person name="Mejri S."/>
            <person name="Dirks R."/>
            <person name="Jansen H."/>
            <person name="Henkel C."/>
            <person name="Chen W.J."/>
            <person name="Zahm M."/>
            <person name="Cabau C."/>
            <person name="Klopp C."/>
            <person name="Thompson A.W."/>
            <person name="Robinson-Rechavi M."/>
            <person name="Braasch I."/>
            <person name="Lecointre G."/>
            <person name="Bobe J."/>
            <person name="Postlethwait J.H."/>
            <person name="Berthelot C."/>
            <person name="Roest Crollius H."/>
            <person name="Guiguen Y."/>
        </authorList>
    </citation>
    <scope>NUCLEOTIDE SEQUENCE</scope>
    <source>
        <strain evidence="2">WJC10195</strain>
    </source>
</reference>
<accession>A0A9Q1EPY1</accession>
<comment type="caution">
    <text evidence="2">The sequence shown here is derived from an EMBL/GenBank/DDBJ whole genome shotgun (WGS) entry which is preliminary data.</text>
</comment>
<dbReference type="EMBL" id="JAINUF010000014">
    <property type="protein sequence ID" value="KAJ8342726.1"/>
    <property type="molecule type" value="Genomic_DNA"/>
</dbReference>
<dbReference type="AlphaFoldDB" id="A0A9Q1EPY1"/>
<keyword evidence="3" id="KW-1185">Reference proteome</keyword>
<evidence type="ECO:0000256" key="1">
    <source>
        <dbReference type="SAM" id="MobiDB-lite"/>
    </source>
</evidence>
<organism evidence="2 3">
    <name type="scientific">Synaphobranchus kaupii</name>
    <name type="common">Kaup's arrowtooth eel</name>
    <dbReference type="NCBI Taxonomy" id="118154"/>
    <lineage>
        <taxon>Eukaryota</taxon>
        <taxon>Metazoa</taxon>
        <taxon>Chordata</taxon>
        <taxon>Craniata</taxon>
        <taxon>Vertebrata</taxon>
        <taxon>Euteleostomi</taxon>
        <taxon>Actinopterygii</taxon>
        <taxon>Neopterygii</taxon>
        <taxon>Teleostei</taxon>
        <taxon>Anguilliformes</taxon>
        <taxon>Synaphobranchidae</taxon>
        <taxon>Synaphobranchus</taxon>
    </lineage>
</organism>
<dbReference type="Gene3D" id="3.40.50.12690">
    <property type="match status" value="1"/>
</dbReference>
<dbReference type="SUPFAM" id="SSF52266">
    <property type="entry name" value="SGNH hydrolase"/>
    <property type="match status" value="1"/>
</dbReference>
<feature type="region of interest" description="Disordered" evidence="1">
    <location>
        <begin position="51"/>
        <end position="120"/>
    </location>
</feature>